<organism evidence="2">
    <name type="scientific">Tetraodon nigroviridis</name>
    <name type="common">Spotted green pufferfish</name>
    <name type="synonym">Chelonodon nigroviridis</name>
    <dbReference type="NCBI Taxonomy" id="99883"/>
    <lineage>
        <taxon>Eukaryota</taxon>
        <taxon>Metazoa</taxon>
        <taxon>Chordata</taxon>
        <taxon>Craniata</taxon>
        <taxon>Vertebrata</taxon>
        <taxon>Euteleostomi</taxon>
        <taxon>Actinopterygii</taxon>
        <taxon>Neopterygii</taxon>
        <taxon>Teleostei</taxon>
        <taxon>Neoteleostei</taxon>
        <taxon>Acanthomorphata</taxon>
        <taxon>Eupercaria</taxon>
        <taxon>Tetraodontiformes</taxon>
        <taxon>Tetradontoidea</taxon>
        <taxon>Tetraodontidae</taxon>
        <taxon>Tetraodon</taxon>
    </lineage>
</organism>
<name>Q4S277_TETNG</name>
<dbReference type="HOGENOM" id="CLU_006320_3_1_1"/>
<evidence type="ECO:0000313" key="2">
    <source>
        <dbReference type="EMBL" id="CAG05255.1"/>
    </source>
</evidence>
<feature type="region of interest" description="Disordered" evidence="1">
    <location>
        <begin position="1"/>
        <end position="43"/>
    </location>
</feature>
<reference evidence="2" key="1">
    <citation type="journal article" date="2004" name="Nature">
        <title>Genome duplication in the teleost fish Tetraodon nigroviridis reveals the early vertebrate proto-karyotype.</title>
        <authorList>
            <person name="Jaillon O."/>
            <person name="Aury J.-M."/>
            <person name="Brunet F."/>
            <person name="Petit J.-L."/>
            <person name="Stange-Thomann N."/>
            <person name="Mauceli E."/>
            <person name="Bouneau L."/>
            <person name="Fischer C."/>
            <person name="Ozouf-Costaz C."/>
            <person name="Bernot A."/>
            <person name="Nicaud S."/>
            <person name="Jaffe D."/>
            <person name="Fisher S."/>
            <person name="Lutfalla G."/>
            <person name="Dossat C."/>
            <person name="Segurens B."/>
            <person name="Dasilva C."/>
            <person name="Salanoubat M."/>
            <person name="Levy M."/>
            <person name="Boudet N."/>
            <person name="Castellano S."/>
            <person name="Anthouard V."/>
            <person name="Jubin C."/>
            <person name="Castelli V."/>
            <person name="Katinka M."/>
            <person name="Vacherie B."/>
            <person name="Biemont C."/>
            <person name="Skalli Z."/>
            <person name="Cattolico L."/>
            <person name="Poulain J."/>
            <person name="De Berardinis V."/>
            <person name="Cruaud C."/>
            <person name="Duprat S."/>
            <person name="Brottier P."/>
            <person name="Coutanceau J.-P."/>
            <person name="Gouzy J."/>
            <person name="Parra G."/>
            <person name="Lardier G."/>
            <person name="Chapple C."/>
            <person name="McKernan K.J."/>
            <person name="McEwan P."/>
            <person name="Bosak S."/>
            <person name="Kellis M."/>
            <person name="Volff J.-N."/>
            <person name="Guigo R."/>
            <person name="Zody M.C."/>
            <person name="Mesirov J."/>
            <person name="Lindblad-Toh K."/>
            <person name="Birren B."/>
            <person name="Nusbaum C."/>
            <person name="Kahn D."/>
            <person name="Robinson-Rechavi M."/>
            <person name="Laudet V."/>
            <person name="Schachter V."/>
            <person name="Quetier F."/>
            <person name="Saurin W."/>
            <person name="Scarpelli C."/>
            <person name="Wincker P."/>
            <person name="Lander E.S."/>
            <person name="Weissenbach J."/>
            <person name="Roest Crollius H."/>
        </authorList>
    </citation>
    <scope>NUCLEOTIDE SEQUENCE [LARGE SCALE GENOMIC DNA]</scope>
</reference>
<reference evidence="2" key="2">
    <citation type="submission" date="2004-02" db="EMBL/GenBank/DDBJ databases">
        <authorList>
            <consortium name="Genoscope"/>
            <consortium name="Whitehead Institute Centre for Genome Research"/>
        </authorList>
    </citation>
    <scope>NUCLEOTIDE SEQUENCE</scope>
</reference>
<comment type="caution">
    <text evidence="2">The sequence shown here is derived from an EMBL/GenBank/DDBJ whole genome shotgun (WGS) entry which is preliminary data.</text>
</comment>
<dbReference type="AlphaFoldDB" id="Q4S277"/>
<dbReference type="KEGG" id="tng:GSTEN00025222G001"/>
<proteinExistence type="predicted"/>
<sequence length="43" mass="4302">MSTGVSYNDQGGAEAAVEAAQESTPTSGNTGAAFGLFSTDFKK</sequence>
<dbReference type="EMBL" id="CAAE01014764">
    <property type="protein sequence ID" value="CAG05255.1"/>
    <property type="molecule type" value="Genomic_DNA"/>
</dbReference>
<gene>
    <name evidence="2" type="ORF">GSTENG00025222001</name>
</gene>
<protein>
    <submittedName>
        <fullName evidence="2">(spotted green pufferfish) hypothetical protein</fullName>
    </submittedName>
</protein>
<evidence type="ECO:0000256" key="1">
    <source>
        <dbReference type="SAM" id="MobiDB-lite"/>
    </source>
</evidence>
<accession>Q4S277</accession>
<feature type="compositionally biased region" description="Low complexity" evidence="1">
    <location>
        <begin position="10"/>
        <end position="22"/>
    </location>
</feature>